<dbReference type="InterPro" id="IPR018319">
    <property type="entry name" value="SelA-like"/>
</dbReference>
<dbReference type="InterPro" id="IPR015421">
    <property type="entry name" value="PyrdxlP-dep_Trfase_major"/>
</dbReference>
<dbReference type="PANTHER" id="PTHR32328">
    <property type="entry name" value="L-SERYL-TRNA(SEC) SELENIUM TRANSFERASE"/>
    <property type="match status" value="1"/>
</dbReference>
<gene>
    <name evidence="8 11" type="primary">selA</name>
    <name evidence="11" type="ORF">NBG4_330010</name>
</gene>
<dbReference type="OrthoDB" id="9787096at2"/>
<feature type="domain" description="L-seryl-tRNA selenium transferase N-terminal" evidence="10">
    <location>
        <begin position="10"/>
        <end position="49"/>
    </location>
</feature>
<comment type="similarity">
    <text evidence="7 8">Belongs to the SelA family.</text>
</comment>
<dbReference type="EC" id="2.9.1.1" evidence="8"/>
<evidence type="ECO:0000256" key="9">
    <source>
        <dbReference type="PIRSR" id="PIRSR618319-50"/>
    </source>
</evidence>
<evidence type="ECO:0000256" key="3">
    <source>
        <dbReference type="ARBA" id="ARBA00022679"/>
    </source>
</evidence>
<dbReference type="NCBIfam" id="TIGR00474">
    <property type="entry name" value="selA"/>
    <property type="match status" value="1"/>
</dbReference>
<dbReference type="Proteomes" id="UP000245125">
    <property type="component" value="Unassembled WGS sequence"/>
</dbReference>
<feature type="modified residue" description="N6-(pyridoxal phosphate)lysine" evidence="8 9">
    <location>
        <position position="296"/>
    </location>
</feature>
<dbReference type="Gene3D" id="3.90.1150.180">
    <property type="match status" value="1"/>
</dbReference>
<dbReference type="GO" id="GO:0001717">
    <property type="term" value="P:conversion of seryl-tRNAsec to selenocys-tRNAsec"/>
    <property type="evidence" value="ECO:0007669"/>
    <property type="project" value="UniProtKB-UniRule"/>
</dbReference>
<protein>
    <recommendedName>
        <fullName evidence="8">L-seryl-tRNA(Sec) selenium transferase</fullName>
        <ecNumber evidence="8">2.9.1.1</ecNumber>
    </recommendedName>
    <alternativeName>
        <fullName evidence="8">Selenocysteine synthase</fullName>
        <shortName evidence="8">Sec synthase</shortName>
    </alternativeName>
    <alternativeName>
        <fullName evidence="8">Selenocysteinyl-tRNA(Sec) synthase</fullName>
    </alternativeName>
</protein>
<proteinExistence type="inferred from homology"/>
<dbReference type="AlphaFoldDB" id="A0A2U3QHB5"/>
<comment type="pathway">
    <text evidence="8">Aminoacyl-tRNA biosynthesis; selenocysteinyl-tRNA(Sec) biosynthesis; selenocysteinyl-tRNA(Sec) from L-seryl-tRNA(Sec) (bacterial route): step 1/1.</text>
</comment>
<dbReference type="GO" id="GO:0004125">
    <property type="term" value="F:L-seryl-tRNA(Sec) selenium transferase activity"/>
    <property type="evidence" value="ECO:0007669"/>
    <property type="project" value="UniProtKB-UniRule"/>
</dbReference>
<evidence type="ECO:0000256" key="1">
    <source>
        <dbReference type="ARBA" id="ARBA00001933"/>
    </source>
</evidence>
<dbReference type="Pfam" id="PF03841">
    <property type="entry name" value="SelA"/>
    <property type="match status" value="1"/>
</dbReference>
<reference evidence="12" key="1">
    <citation type="submission" date="2018-03" db="EMBL/GenBank/DDBJ databases">
        <authorList>
            <person name="Zecchin S."/>
        </authorList>
    </citation>
    <scope>NUCLEOTIDE SEQUENCE [LARGE SCALE GENOMIC DNA]</scope>
</reference>
<comment type="catalytic activity">
    <reaction evidence="8">
        <text>L-seryl-tRNA(Sec) + selenophosphate + H(+) = L-selenocysteinyl-tRNA(Sec) + phosphate</text>
        <dbReference type="Rhea" id="RHEA:22728"/>
        <dbReference type="Rhea" id="RHEA-COMP:9742"/>
        <dbReference type="Rhea" id="RHEA-COMP:9743"/>
        <dbReference type="ChEBI" id="CHEBI:15378"/>
        <dbReference type="ChEBI" id="CHEBI:16144"/>
        <dbReference type="ChEBI" id="CHEBI:43474"/>
        <dbReference type="ChEBI" id="CHEBI:78533"/>
        <dbReference type="ChEBI" id="CHEBI:78573"/>
        <dbReference type="EC" id="2.9.1.1"/>
    </reaction>
</comment>
<evidence type="ECO:0000256" key="8">
    <source>
        <dbReference type="HAMAP-Rule" id="MF_00423"/>
    </source>
</evidence>
<comment type="cofactor">
    <cofactor evidence="1 8 9">
        <name>pyridoxal 5'-phosphate</name>
        <dbReference type="ChEBI" id="CHEBI:597326"/>
    </cofactor>
</comment>
<dbReference type="SUPFAM" id="SSF53383">
    <property type="entry name" value="PLP-dependent transferases"/>
    <property type="match status" value="1"/>
</dbReference>
<comment type="subcellular location">
    <subcellularLocation>
        <location evidence="8">Cytoplasm</location>
    </subcellularLocation>
</comment>
<organism evidence="11 12">
    <name type="scientific">Candidatus Sulfobium mesophilum</name>
    <dbReference type="NCBI Taxonomy" id="2016548"/>
    <lineage>
        <taxon>Bacteria</taxon>
        <taxon>Pseudomonadati</taxon>
        <taxon>Nitrospirota</taxon>
        <taxon>Nitrospiria</taxon>
        <taxon>Nitrospirales</taxon>
        <taxon>Nitrospiraceae</taxon>
        <taxon>Candidatus Sulfobium</taxon>
    </lineage>
</organism>
<keyword evidence="3 8" id="KW-0808">Transferase</keyword>
<keyword evidence="4 8" id="KW-0663">Pyridoxal phosphate</keyword>
<dbReference type="Pfam" id="PF12390">
    <property type="entry name" value="Se-cys_synth_N"/>
    <property type="match status" value="1"/>
</dbReference>
<accession>A0A2U3QHB5</accession>
<name>A0A2U3QHB5_9BACT</name>
<dbReference type="Gene3D" id="3.40.640.10">
    <property type="entry name" value="Type I PLP-dependent aspartate aminotransferase-like (Major domain)"/>
    <property type="match status" value="1"/>
</dbReference>
<keyword evidence="12" id="KW-1185">Reference proteome</keyword>
<evidence type="ECO:0000256" key="5">
    <source>
        <dbReference type="ARBA" id="ARBA00022917"/>
    </source>
</evidence>
<dbReference type="InterPro" id="IPR004534">
    <property type="entry name" value="SelA_trans"/>
</dbReference>
<dbReference type="UniPathway" id="UPA00906">
    <property type="reaction ID" value="UER00896"/>
</dbReference>
<keyword evidence="6 8" id="KW-0711">Selenium</keyword>
<comment type="function">
    <text evidence="8">Converts seryl-tRNA(Sec) to selenocysteinyl-tRNA(Sec) required for selenoprotein biosynthesis.</text>
</comment>
<dbReference type="InterPro" id="IPR025862">
    <property type="entry name" value="SelA_trans_N_dom"/>
</dbReference>
<dbReference type="HAMAP" id="MF_00423">
    <property type="entry name" value="SelA"/>
    <property type="match status" value="1"/>
</dbReference>
<evidence type="ECO:0000256" key="2">
    <source>
        <dbReference type="ARBA" id="ARBA00022490"/>
    </source>
</evidence>
<evidence type="ECO:0000313" key="12">
    <source>
        <dbReference type="Proteomes" id="UP000245125"/>
    </source>
</evidence>
<dbReference type="InterPro" id="IPR015424">
    <property type="entry name" value="PyrdxlP-dep_Trfase"/>
</dbReference>
<evidence type="ECO:0000259" key="10">
    <source>
        <dbReference type="Pfam" id="PF12390"/>
    </source>
</evidence>
<keyword evidence="5 8" id="KW-0648">Protein biosynthesis</keyword>
<evidence type="ECO:0000313" key="11">
    <source>
        <dbReference type="EMBL" id="SPQ00793.1"/>
    </source>
</evidence>
<dbReference type="GO" id="GO:0005737">
    <property type="term" value="C:cytoplasm"/>
    <property type="evidence" value="ECO:0007669"/>
    <property type="project" value="UniProtKB-SubCell"/>
</dbReference>
<keyword evidence="2 8" id="KW-0963">Cytoplasm</keyword>
<dbReference type="PANTHER" id="PTHR32328:SF0">
    <property type="entry name" value="L-SERYL-TRNA(SEC) SELENIUM TRANSFERASE"/>
    <property type="match status" value="1"/>
</dbReference>
<sequence>MDKAEKNRLLSGLPSVDEVLKNPDGQGWLSLFQRTIVVQAVREVIASRRKDILEGSATDLSPAGITSDIRNKIASLSSFSLLPLINATGIVIHTNLGRAVLSDKVLSHVSAVSGSYSNLEYDLAAGKRGRRHTHTKRLLTDITGAEDALIVNNNAAAVLLCLSTMARGREVIVSRSELVEIGGSFRVPDVMAAGGAVLREVGTTNKTHLYDYENAINDNTALILKVHQSNYKIVGFAEGVPIEDLVSLSRKHQVPVMYDLGSGCLIDLRPYGIHDEPSVSGIVRSGVDIVTFSGDKLLGGPQGGIIVGQKRYVEKIQKNPLARAVRIDKMAIAAFEATLREYSDIENAKKEIPVLNMLLQTPEEIRARAKKIAAALQKEAGNADFAIFRDASKAGGGSLPEVEFPTYAVSIKPAHISVNELELRLRRSTPPVIARIKDDSLTLDARTIRKKDIDDLVRVVASCLSSE</sequence>
<dbReference type="EMBL" id="OUUY01000079">
    <property type="protein sequence ID" value="SPQ00793.1"/>
    <property type="molecule type" value="Genomic_DNA"/>
</dbReference>
<evidence type="ECO:0000256" key="6">
    <source>
        <dbReference type="ARBA" id="ARBA00023266"/>
    </source>
</evidence>
<dbReference type="GO" id="GO:0001514">
    <property type="term" value="P:selenocysteine incorporation"/>
    <property type="evidence" value="ECO:0007669"/>
    <property type="project" value="UniProtKB-UniRule"/>
</dbReference>
<evidence type="ECO:0000256" key="4">
    <source>
        <dbReference type="ARBA" id="ARBA00022898"/>
    </source>
</evidence>
<evidence type="ECO:0000256" key="7">
    <source>
        <dbReference type="ARBA" id="ARBA00044507"/>
    </source>
</evidence>